<name>A0A5C9A5K8_9GAMM</name>
<accession>A0A5C9A5K8</accession>
<dbReference type="EMBL" id="VRYZ01000001">
    <property type="protein sequence ID" value="TXS94441.1"/>
    <property type="molecule type" value="Genomic_DNA"/>
</dbReference>
<gene>
    <name evidence="1" type="ORF">FVW59_00535</name>
</gene>
<proteinExistence type="predicted"/>
<dbReference type="AlphaFoldDB" id="A0A5C9A5K8"/>
<dbReference type="Proteomes" id="UP000321933">
    <property type="component" value="Unassembled WGS sequence"/>
</dbReference>
<sequence length="59" mass="6452">MGKQFGCDVSDDCITSADSLQAASVLPGWKQEELDQCSNQYQNQNRFDRGANVIAGGRQ</sequence>
<evidence type="ECO:0000313" key="1">
    <source>
        <dbReference type="EMBL" id="TXS94441.1"/>
    </source>
</evidence>
<reference evidence="1 2" key="1">
    <citation type="submission" date="2019-08" db="EMBL/GenBank/DDBJ databases">
        <title>Parahaliea maris sp. nov., isolated from the surface seawater.</title>
        <authorList>
            <person name="Liu Y."/>
        </authorList>
    </citation>
    <scope>NUCLEOTIDE SEQUENCE [LARGE SCALE GENOMIC DNA]</scope>
    <source>
        <strain evidence="1 2">S2-26</strain>
    </source>
</reference>
<keyword evidence="2" id="KW-1185">Reference proteome</keyword>
<evidence type="ECO:0000313" key="2">
    <source>
        <dbReference type="Proteomes" id="UP000321933"/>
    </source>
</evidence>
<organism evidence="1 2">
    <name type="scientific">Parahaliea aestuarii</name>
    <dbReference type="NCBI Taxonomy" id="1852021"/>
    <lineage>
        <taxon>Bacteria</taxon>
        <taxon>Pseudomonadati</taxon>
        <taxon>Pseudomonadota</taxon>
        <taxon>Gammaproteobacteria</taxon>
        <taxon>Cellvibrionales</taxon>
        <taxon>Halieaceae</taxon>
        <taxon>Parahaliea</taxon>
    </lineage>
</organism>
<dbReference type="RefSeq" id="WP_148062297.1">
    <property type="nucleotide sequence ID" value="NZ_VRYZ01000001.1"/>
</dbReference>
<protein>
    <submittedName>
        <fullName evidence="1">Uncharacterized protein</fullName>
    </submittedName>
</protein>
<comment type="caution">
    <text evidence="1">The sequence shown here is derived from an EMBL/GenBank/DDBJ whole genome shotgun (WGS) entry which is preliminary data.</text>
</comment>